<dbReference type="PROSITE" id="PS50801">
    <property type="entry name" value="STAS"/>
    <property type="match status" value="1"/>
</dbReference>
<keyword evidence="3" id="KW-1185">Reference proteome</keyword>
<dbReference type="PANTHER" id="PTHR35849">
    <property type="entry name" value="BLR2341 PROTEIN"/>
    <property type="match status" value="1"/>
</dbReference>
<dbReference type="InterPro" id="IPR052746">
    <property type="entry name" value="MlaB_ABC_Transporter"/>
</dbReference>
<comment type="caution">
    <text evidence="2">The sequence shown here is derived from an EMBL/GenBank/DDBJ whole genome shotgun (WGS) entry which is preliminary data.</text>
</comment>
<dbReference type="InterPro" id="IPR036513">
    <property type="entry name" value="STAS_dom_sf"/>
</dbReference>
<evidence type="ECO:0000313" key="3">
    <source>
        <dbReference type="Proteomes" id="UP000253934"/>
    </source>
</evidence>
<dbReference type="SUPFAM" id="SSF52091">
    <property type="entry name" value="SpoIIaa-like"/>
    <property type="match status" value="1"/>
</dbReference>
<reference evidence="2" key="1">
    <citation type="submission" date="2018-04" db="EMBL/GenBank/DDBJ databases">
        <title>Draft genome sequence of the Candidatus Spirobacillus cienkowskii, a pathogen of freshwater Daphnia species, reconstructed from hemolymph metagenomic reads.</title>
        <authorList>
            <person name="Bresciani L."/>
            <person name="Lemos L.N."/>
            <person name="Wale N."/>
            <person name="Lin J.Y."/>
            <person name="Fernandes G.R."/>
            <person name="Duffy M.A."/>
            <person name="Rodrigues J.M."/>
        </authorList>
    </citation>
    <scope>NUCLEOTIDE SEQUENCE [LARGE SCALE GENOMIC DNA]</scope>
    <source>
        <strain evidence="2">Binning01</strain>
    </source>
</reference>
<dbReference type="AlphaFoldDB" id="A0A369KMA9"/>
<sequence>MSIVIYENKTFKLSGKLTIYKVSELKNKLLEAYNGESAKESVFFLDLSAVESVDAAVLQLIFSLKLTIQKGKGELKVKKSCPTFDSLFEVFGMPADTFPHAV</sequence>
<dbReference type="RefSeq" id="WP_338634949.1">
    <property type="nucleotide sequence ID" value="NZ_CP146516.1"/>
</dbReference>
<organism evidence="2 3">
    <name type="scientific">Spirobacillus cienkowskii</name>
    <dbReference type="NCBI Taxonomy" id="495820"/>
    <lineage>
        <taxon>Bacteria</taxon>
        <taxon>Pseudomonadati</taxon>
        <taxon>Bdellovibrionota</taxon>
        <taxon>Oligoflexia</taxon>
        <taxon>Silvanigrellales</taxon>
        <taxon>Spirobacillus</taxon>
    </lineage>
</organism>
<evidence type="ECO:0000313" key="2">
    <source>
        <dbReference type="EMBL" id="RDB35789.1"/>
    </source>
</evidence>
<dbReference type="InterPro" id="IPR058548">
    <property type="entry name" value="MlaB-like_STAS"/>
</dbReference>
<feature type="domain" description="STAS" evidence="1">
    <location>
        <begin position="11"/>
        <end position="102"/>
    </location>
</feature>
<accession>A0A369KMA9</accession>
<dbReference type="Pfam" id="PF13466">
    <property type="entry name" value="STAS_2"/>
    <property type="match status" value="1"/>
</dbReference>
<protein>
    <submittedName>
        <fullName evidence="2">STAS domain-containing protein</fullName>
    </submittedName>
</protein>
<dbReference type="Gene3D" id="3.30.750.24">
    <property type="entry name" value="STAS domain"/>
    <property type="match status" value="1"/>
</dbReference>
<dbReference type="EMBL" id="QOVW01000075">
    <property type="protein sequence ID" value="RDB35789.1"/>
    <property type="molecule type" value="Genomic_DNA"/>
</dbReference>
<dbReference type="InterPro" id="IPR002645">
    <property type="entry name" value="STAS_dom"/>
</dbReference>
<evidence type="ECO:0000259" key="1">
    <source>
        <dbReference type="PROSITE" id="PS50801"/>
    </source>
</evidence>
<gene>
    <name evidence="2" type="ORF">DCC88_08415</name>
</gene>
<dbReference type="PANTHER" id="PTHR35849:SF2">
    <property type="entry name" value="BLR2341 PROTEIN"/>
    <property type="match status" value="1"/>
</dbReference>
<dbReference type="Proteomes" id="UP000253934">
    <property type="component" value="Unassembled WGS sequence"/>
</dbReference>
<name>A0A369KMA9_9BACT</name>
<proteinExistence type="predicted"/>